<keyword evidence="3" id="KW-1185">Reference proteome</keyword>
<dbReference type="STRING" id="314344.AL013_06305"/>
<accession>Q0EYB3</accession>
<dbReference type="Pfam" id="PF01312">
    <property type="entry name" value="Bac_export_2"/>
    <property type="match status" value="1"/>
</dbReference>
<name>Q0EYB3_9PROT</name>
<gene>
    <name evidence="2" type="ORF">SPV1_05944</name>
</gene>
<dbReference type="InterPro" id="IPR029025">
    <property type="entry name" value="T3SS_substrate_exporter_C"/>
</dbReference>
<organism evidence="2 3">
    <name type="scientific">Mariprofundus ferrooxydans PV-1</name>
    <dbReference type="NCBI Taxonomy" id="314345"/>
    <lineage>
        <taxon>Bacteria</taxon>
        <taxon>Pseudomonadati</taxon>
        <taxon>Pseudomonadota</taxon>
        <taxon>Candidatius Mariprofundia</taxon>
        <taxon>Mariprofundales</taxon>
        <taxon>Mariprofundaceae</taxon>
        <taxon>Mariprofundus</taxon>
    </lineage>
</organism>
<dbReference type="PANTHER" id="PTHR30531">
    <property type="entry name" value="FLAGELLAR BIOSYNTHETIC PROTEIN FLHB"/>
    <property type="match status" value="1"/>
</dbReference>
<evidence type="ECO:0000313" key="3">
    <source>
        <dbReference type="Proteomes" id="UP000005297"/>
    </source>
</evidence>
<protein>
    <submittedName>
        <fullName evidence="2">FlhB domain protein</fullName>
    </submittedName>
</protein>
<dbReference type="Gene3D" id="3.40.1690.10">
    <property type="entry name" value="secretion proteins EscU"/>
    <property type="match status" value="1"/>
</dbReference>
<dbReference type="HOGENOM" id="CLU_041013_4_2_0"/>
<dbReference type="OrthoDB" id="9807950at2"/>
<comment type="caution">
    <text evidence="2">The sequence shown here is derived from an EMBL/GenBank/DDBJ whole genome shotgun (WGS) entry which is preliminary data.</text>
</comment>
<dbReference type="EMBL" id="AATS01000010">
    <property type="protein sequence ID" value="EAU54279.1"/>
    <property type="molecule type" value="Genomic_DNA"/>
</dbReference>
<dbReference type="RefSeq" id="WP_009851482.1">
    <property type="nucleotide sequence ID" value="NZ_DS022295.1"/>
</dbReference>
<dbReference type="Proteomes" id="UP000005297">
    <property type="component" value="Unassembled WGS sequence"/>
</dbReference>
<dbReference type="SUPFAM" id="SSF160544">
    <property type="entry name" value="EscU C-terminal domain-like"/>
    <property type="match status" value="1"/>
</dbReference>
<dbReference type="GO" id="GO:0005886">
    <property type="term" value="C:plasma membrane"/>
    <property type="evidence" value="ECO:0007669"/>
    <property type="project" value="TreeGrafter"/>
</dbReference>
<dbReference type="GO" id="GO:0009306">
    <property type="term" value="P:protein secretion"/>
    <property type="evidence" value="ECO:0007669"/>
    <property type="project" value="InterPro"/>
</dbReference>
<proteinExistence type="inferred from homology"/>
<dbReference type="InParanoid" id="Q0EYB3"/>
<dbReference type="AlphaFoldDB" id="Q0EYB3"/>
<reference evidence="2 3" key="1">
    <citation type="submission" date="2006-09" db="EMBL/GenBank/DDBJ databases">
        <authorList>
            <person name="Emerson D."/>
            <person name="Ferriera S."/>
            <person name="Johnson J."/>
            <person name="Kravitz S."/>
            <person name="Halpern A."/>
            <person name="Remington K."/>
            <person name="Beeson K."/>
            <person name="Tran B."/>
            <person name="Rogers Y.-H."/>
            <person name="Friedman R."/>
            <person name="Venter J.C."/>
        </authorList>
    </citation>
    <scope>NUCLEOTIDE SEQUENCE [LARGE SCALE GENOMIC DNA]</scope>
    <source>
        <strain evidence="2 3">PV-1</strain>
    </source>
</reference>
<evidence type="ECO:0000313" key="2">
    <source>
        <dbReference type="EMBL" id="EAU54279.1"/>
    </source>
</evidence>
<evidence type="ECO:0000256" key="1">
    <source>
        <dbReference type="ARBA" id="ARBA00010690"/>
    </source>
</evidence>
<dbReference type="InterPro" id="IPR006135">
    <property type="entry name" value="T3SS_substrate_exporter"/>
</dbReference>
<comment type="similarity">
    <text evidence="1">Belongs to the type III secretion exporter family.</text>
</comment>
<dbReference type="eggNOG" id="COG2257">
    <property type="taxonomic scope" value="Bacteria"/>
</dbReference>
<dbReference type="PANTHER" id="PTHR30531:SF12">
    <property type="entry name" value="FLAGELLAR BIOSYNTHETIC PROTEIN FLHB"/>
    <property type="match status" value="1"/>
</dbReference>
<sequence>MSERKHQAIALNWDPYLDAAPKITAKGSGQLADEIIRLARENNIPIREDRDLVQIFSQLDIGASVPPEVHTAIAEILAFIYWTNQQYTDIFDADK</sequence>